<evidence type="ECO:0000313" key="1">
    <source>
        <dbReference type="EMBL" id="GJT38255.1"/>
    </source>
</evidence>
<name>A0ABQ5DG70_9ASTR</name>
<evidence type="ECO:0000313" key="2">
    <source>
        <dbReference type="Proteomes" id="UP001151760"/>
    </source>
</evidence>
<protein>
    <recommendedName>
        <fullName evidence="3">Retrotransposon gag domain-containing protein</fullName>
    </recommendedName>
</protein>
<accession>A0ABQ5DG70</accession>
<organism evidence="1 2">
    <name type="scientific">Tanacetum coccineum</name>
    <dbReference type="NCBI Taxonomy" id="301880"/>
    <lineage>
        <taxon>Eukaryota</taxon>
        <taxon>Viridiplantae</taxon>
        <taxon>Streptophyta</taxon>
        <taxon>Embryophyta</taxon>
        <taxon>Tracheophyta</taxon>
        <taxon>Spermatophyta</taxon>
        <taxon>Magnoliopsida</taxon>
        <taxon>eudicotyledons</taxon>
        <taxon>Gunneridae</taxon>
        <taxon>Pentapetalae</taxon>
        <taxon>asterids</taxon>
        <taxon>campanulids</taxon>
        <taxon>Asterales</taxon>
        <taxon>Asteraceae</taxon>
        <taxon>Asteroideae</taxon>
        <taxon>Anthemideae</taxon>
        <taxon>Anthemidinae</taxon>
        <taxon>Tanacetum</taxon>
    </lineage>
</organism>
<comment type="caution">
    <text evidence="1">The sequence shown here is derived from an EMBL/GenBank/DDBJ whole genome shotgun (WGS) entry which is preliminary data.</text>
</comment>
<reference evidence="1" key="2">
    <citation type="submission" date="2022-01" db="EMBL/GenBank/DDBJ databases">
        <authorList>
            <person name="Yamashiro T."/>
            <person name="Shiraishi A."/>
            <person name="Satake H."/>
            <person name="Nakayama K."/>
        </authorList>
    </citation>
    <scope>NUCLEOTIDE SEQUENCE</scope>
</reference>
<gene>
    <name evidence="1" type="ORF">Tco_0938120</name>
</gene>
<reference evidence="1" key="1">
    <citation type="journal article" date="2022" name="Int. J. Mol. Sci.">
        <title>Draft Genome of Tanacetum Coccineum: Genomic Comparison of Closely Related Tanacetum-Family Plants.</title>
        <authorList>
            <person name="Yamashiro T."/>
            <person name="Shiraishi A."/>
            <person name="Nakayama K."/>
            <person name="Satake H."/>
        </authorList>
    </citation>
    <scope>NUCLEOTIDE SEQUENCE</scope>
</reference>
<dbReference type="Proteomes" id="UP001151760">
    <property type="component" value="Unassembled WGS sequence"/>
</dbReference>
<proteinExistence type="predicted"/>
<dbReference type="EMBL" id="BQNB010015290">
    <property type="protein sequence ID" value="GJT38255.1"/>
    <property type="molecule type" value="Genomic_DNA"/>
</dbReference>
<keyword evidence="2" id="KW-1185">Reference proteome</keyword>
<sequence>MAGPIMNDYIYATRKSFILNDHNGKMIEKNFIEIEGTFLVKIRDNAFNGKDGENVFEHINSFLEVVEQLKIRGLSHDRFRLSVFPISLSGAANKWFRNECVGTISTWDDLVEKFIQKFYNLFYHNEEEEAEDDNDPNEIDDVPEILKSKTTLNTNEVCPFTRWDNRLRGPYANAKSKRTFDPYLNIDRKPEWNYETNNGGNIHNGQRCMENLTYEPSACKIRRFEMVKYTFEADEECIAIKELEHINHSEINMDARYAYWELFHKMDDGWLVTRATNE</sequence>
<evidence type="ECO:0008006" key="3">
    <source>
        <dbReference type="Google" id="ProtNLM"/>
    </source>
</evidence>